<dbReference type="AlphaFoldDB" id="A0AAU8IJ72"/>
<protein>
    <submittedName>
        <fullName evidence="1">Uncharacterized protein</fullName>
    </submittedName>
</protein>
<name>A0AAU8IJ72_9BACL</name>
<dbReference type="RefSeq" id="WP_353949273.1">
    <property type="nucleotide sequence ID" value="NZ_CP159510.1"/>
</dbReference>
<reference evidence="1" key="1">
    <citation type="submission" date="2024-06" db="EMBL/GenBank/DDBJ databases">
        <authorList>
            <person name="Fan A."/>
            <person name="Zhang F.Y."/>
            <person name="Zhang L."/>
        </authorList>
    </citation>
    <scope>NUCLEOTIDE SEQUENCE</scope>
    <source>
        <strain evidence="1">Y61</strain>
    </source>
</reference>
<sequence>MNNIFLISGGLWFFTQSARFPRGVREPPCPGRVAGASLCFLRRSPAPSAVIRKGQDQQVT</sequence>
<organism evidence="1">
    <name type="scientific">Sporolactobacillus sp. Y61</name>
    <dbReference type="NCBI Taxonomy" id="3160863"/>
    <lineage>
        <taxon>Bacteria</taxon>
        <taxon>Bacillati</taxon>
        <taxon>Bacillota</taxon>
        <taxon>Bacilli</taxon>
        <taxon>Bacillales</taxon>
        <taxon>Sporolactobacillaceae</taxon>
        <taxon>Sporolactobacillus</taxon>
    </lineage>
</organism>
<accession>A0AAU8IJ72</accession>
<evidence type="ECO:0000313" key="1">
    <source>
        <dbReference type="EMBL" id="XCJ18204.1"/>
    </source>
</evidence>
<dbReference type="EMBL" id="CP159510">
    <property type="protein sequence ID" value="XCJ18204.1"/>
    <property type="molecule type" value="Genomic_DNA"/>
</dbReference>
<gene>
    <name evidence="1" type="ORF">ABNN70_07125</name>
</gene>
<proteinExistence type="predicted"/>